<feature type="domain" description="NADP-dependent oxidoreductase" evidence="2">
    <location>
        <begin position="21"/>
        <end position="316"/>
    </location>
</feature>
<dbReference type="InterPro" id="IPR020471">
    <property type="entry name" value="AKR"/>
</dbReference>
<sequence length="345" mass="38337">MPSKPVPHTTLGENGPSVPVLGFGLMGLSYTTYGAVPGDEERFAILDRAYELGSTFWDSSDLYGDSEELVGKWFKRTGKRSEIFLASKFGFVKGSKTLEVNSSAEFCKNACAESLRILDTEYIDLYYMHHANPETPIEETMRALAELQAEGKIKHIGLSAVSSATLRRAVKIARVACVQVEYSPFVLDAENANGTNLLDTCRELGVALVAATPLGRGIFTSAFAEGTNTSDDKDVRPKFMPRFQGENLEENVKLVGKFKALADKKGCTLAQLSLVWLMKQGSDVIPIPGTKKMKYLEENWASLDVHLTDEDEKEVRNFMATTQIAGHYMPEKFVHYMYRDTREEA</sequence>
<dbReference type="PANTHER" id="PTHR43625">
    <property type="entry name" value="AFLATOXIN B1 ALDEHYDE REDUCTASE"/>
    <property type="match status" value="1"/>
</dbReference>
<dbReference type="Pfam" id="PF00248">
    <property type="entry name" value="Aldo_ket_red"/>
    <property type="match status" value="1"/>
</dbReference>
<gene>
    <name evidence="3" type="ORF">B0T10DRAFT_606290</name>
</gene>
<dbReference type="PRINTS" id="PR00069">
    <property type="entry name" value="ALDKETRDTASE"/>
</dbReference>
<dbReference type="InterPro" id="IPR050791">
    <property type="entry name" value="Aldo-Keto_reductase"/>
</dbReference>
<evidence type="ECO:0000313" key="3">
    <source>
        <dbReference type="EMBL" id="KAH6889783.1"/>
    </source>
</evidence>
<evidence type="ECO:0000256" key="1">
    <source>
        <dbReference type="ARBA" id="ARBA00023002"/>
    </source>
</evidence>
<dbReference type="SUPFAM" id="SSF51430">
    <property type="entry name" value="NAD(P)-linked oxidoreductase"/>
    <property type="match status" value="1"/>
</dbReference>
<proteinExistence type="predicted"/>
<dbReference type="InterPro" id="IPR036812">
    <property type="entry name" value="NAD(P)_OxRdtase_dom_sf"/>
</dbReference>
<dbReference type="EMBL" id="JAGPYM010000010">
    <property type="protein sequence ID" value="KAH6889783.1"/>
    <property type="molecule type" value="Genomic_DNA"/>
</dbReference>
<dbReference type="PANTHER" id="PTHR43625:SF40">
    <property type="entry name" value="ALDO-KETO REDUCTASE YAKC [NADP(+)]"/>
    <property type="match status" value="1"/>
</dbReference>
<accession>A0A9P8W5H3</accession>
<evidence type="ECO:0000313" key="4">
    <source>
        <dbReference type="Proteomes" id="UP000777438"/>
    </source>
</evidence>
<protein>
    <submittedName>
        <fullName evidence="3">NADP-dependent oxidoreductase domain-containing protein</fullName>
    </submittedName>
</protein>
<dbReference type="GO" id="GO:0005737">
    <property type="term" value="C:cytoplasm"/>
    <property type="evidence" value="ECO:0007669"/>
    <property type="project" value="TreeGrafter"/>
</dbReference>
<name>A0A9P8W5H3_9HYPO</name>
<keyword evidence="1" id="KW-0560">Oxidoreductase</keyword>
<comment type="caution">
    <text evidence="3">The sequence shown here is derived from an EMBL/GenBank/DDBJ whole genome shotgun (WGS) entry which is preliminary data.</text>
</comment>
<dbReference type="GO" id="GO:0016491">
    <property type="term" value="F:oxidoreductase activity"/>
    <property type="evidence" value="ECO:0007669"/>
    <property type="project" value="UniProtKB-KW"/>
</dbReference>
<reference evidence="3 4" key="1">
    <citation type="journal article" date="2021" name="Nat. Commun.">
        <title>Genetic determinants of endophytism in the Arabidopsis root mycobiome.</title>
        <authorList>
            <person name="Mesny F."/>
            <person name="Miyauchi S."/>
            <person name="Thiergart T."/>
            <person name="Pickel B."/>
            <person name="Atanasova L."/>
            <person name="Karlsson M."/>
            <person name="Huettel B."/>
            <person name="Barry K.W."/>
            <person name="Haridas S."/>
            <person name="Chen C."/>
            <person name="Bauer D."/>
            <person name="Andreopoulos W."/>
            <person name="Pangilinan J."/>
            <person name="LaButti K."/>
            <person name="Riley R."/>
            <person name="Lipzen A."/>
            <person name="Clum A."/>
            <person name="Drula E."/>
            <person name="Henrissat B."/>
            <person name="Kohler A."/>
            <person name="Grigoriev I.V."/>
            <person name="Martin F.M."/>
            <person name="Hacquard S."/>
        </authorList>
    </citation>
    <scope>NUCLEOTIDE SEQUENCE [LARGE SCALE GENOMIC DNA]</scope>
    <source>
        <strain evidence="3 4">MPI-CAGE-CH-0241</strain>
    </source>
</reference>
<keyword evidence="4" id="KW-1185">Reference proteome</keyword>
<dbReference type="Gene3D" id="3.20.20.100">
    <property type="entry name" value="NADP-dependent oxidoreductase domain"/>
    <property type="match status" value="1"/>
</dbReference>
<evidence type="ECO:0000259" key="2">
    <source>
        <dbReference type="Pfam" id="PF00248"/>
    </source>
</evidence>
<dbReference type="Proteomes" id="UP000777438">
    <property type="component" value="Unassembled WGS sequence"/>
</dbReference>
<dbReference type="AlphaFoldDB" id="A0A9P8W5H3"/>
<dbReference type="InterPro" id="IPR023210">
    <property type="entry name" value="NADP_OxRdtase_dom"/>
</dbReference>
<organism evidence="3 4">
    <name type="scientific">Thelonectria olida</name>
    <dbReference type="NCBI Taxonomy" id="1576542"/>
    <lineage>
        <taxon>Eukaryota</taxon>
        <taxon>Fungi</taxon>
        <taxon>Dikarya</taxon>
        <taxon>Ascomycota</taxon>
        <taxon>Pezizomycotina</taxon>
        <taxon>Sordariomycetes</taxon>
        <taxon>Hypocreomycetidae</taxon>
        <taxon>Hypocreales</taxon>
        <taxon>Nectriaceae</taxon>
        <taxon>Thelonectria</taxon>
    </lineage>
</organism>
<dbReference type="OrthoDB" id="37537at2759"/>